<comment type="catalytic activity">
    <reaction evidence="10">
        <text>S-methyl-5'-thioadenosine + phosphate = 5-(methylsulfanyl)-alpha-D-ribose 1-phosphate + adenine</text>
        <dbReference type="Rhea" id="RHEA:11852"/>
        <dbReference type="ChEBI" id="CHEBI:16708"/>
        <dbReference type="ChEBI" id="CHEBI:17509"/>
        <dbReference type="ChEBI" id="CHEBI:43474"/>
        <dbReference type="ChEBI" id="CHEBI:58533"/>
        <dbReference type="EC" id="2.4.2.28"/>
    </reaction>
    <physiologicalReaction direction="left-to-right" evidence="10">
        <dbReference type="Rhea" id="RHEA:11853"/>
    </physiologicalReaction>
</comment>
<dbReference type="InterPro" id="IPR011324">
    <property type="entry name" value="Cytotoxic_necrot_fac-like_cat"/>
</dbReference>
<comment type="similarity">
    <text evidence="3 11">Belongs to the purine nucleoside phosphorylase YfiH/LACC1 family.</text>
</comment>
<dbReference type="InterPro" id="IPR003730">
    <property type="entry name" value="Cu_polyphenol_OxRdtase"/>
</dbReference>
<evidence type="ECO:0000256" key="9">
    <source>
        <dbReference type="ARBA" id="ARBA00048968"/>
    </source>
</evidence>
<dbReference type="Gene3D" id="3.60.140.10">
    <property type="entry name" value="CNF1/YfiH-like putative cysteine hydrolases"/>
    <property type="match status" value="1"/>
</dbReference>
<comment type="catalytic activity">
    <reaction evidence="1">
        <text>inosine + phosphate = alpha-D-ribose 1-phosphate + hypoxanthine</text>
        <dbReference type="Rhea" id="RHEA:27646"/>
        <dbReference type="ChEBI" id="CHEBI:17368"/>
        <dbReference type="ChEBI" id="CHEBI:17596"/>
        <dbReference type="ChEBI" id="CHEBI:43474"/>
        <dbReference type="ChEBI" id="CHEBI:57720"/>
        <dbReference type="EC" id="2.4.2.1"/>
    </reaction>
    <physiologicalReaction direction="left-to-right" evidence="1">
        <dbReference type="Rhea" id="RHEA:27647"/>
    </physiologicalReaction>
</comment>
<keyword evidence="4" id="KW-0808">Transferase</keyword>
<comment type="catalytic activity">
    <reaction evidence="8">
        <text>adenosine + H2O + H(+) = inosine + NH4(+)</text>
        <dbReference type="Rhea" id="RHEA:24408"/>
        <dbReference type="ChEBI" id="CHEBI:15377"/>
        <dbReference type="ChEBI" id="CHEBI:15378"/>
        <dbReference type="ChEBI" id="CHEBI:16335"/>
        <dbReference type="ChEBI" id="CHEBI:17596"/>
        <dbReference type="ChEBI" id="CHEBI:28938"/>
        <dbReference type="EC" id="3.5.4.4"/>
    </reaction>
    <physiologicalReaction direction="left-to-right" evidence="8">
        <dbReference type="Rhea" id="RHEA:24409"/>
    </physiologicalReaction>
</comment>
<keyword evidence="5" id="KW-0479">Metal-binding</keyword>
<accession>A0ABR7G8V2</accession>
<dbReference type="PANTHER" id="PTHR30616:SF2">
    <property type="entry name" value="PURINE NUCLEOSIDE PHOSPHORYLASE LACC1"/>
    <property type="match status" value="1"/>
</dbReference>
<sequence>MSLGIRYKDERQIFREIEKEVPYLEYPLLTDTKIVHHGFSTRLGGVSQGCYASMNLSFTRGDDEAAVRENYHRIAKSIGVKCENMVLSQQTHTTNVRVVTEKDKGKGIVTPLDYTDVDGMVTNIPGICLVTFYADCVPLYFVDPVQKAIGLSHSGWRGTVGKIGKETIRKMEEQYGSDPKDILAAVGPSICKDCYEVSEDVILEFQKNFEERYWKDLFYRKENGKYQLDLWKANEIIFKESKILPEHIAVTNVCTHCNSEILYSHRTSGDRRGNLAAFLALKE</sequence>
<dbReference type="Pfam" id="PF02578">
    <property type="entry name" value="Cu-oxidase_4"/>
    <property type="match status" value="1"/>
</dbReference>
<comment type="caution">
    <text evidence="12">The sequence shown here is derived from an EMBL/GenBank/DDBJ whole genome shotgun (WGS) entry which is preliminary data.</text>
</comment>
<gene>
    <name evidence="12" type="primary">pgeF</name>
    <name evidence="12" type="ORF">H8S40_09755</name>
</gene>
<evidence type="ECO:0000256" key="4">
    <source>
        <dbReference type="ARBA" id="ARBA00022679"/>
    </source>
</evidence>
<dbReference type="CDD" id="cd16833">
    <property type="entry name" value="YfiH"/>
    <property type="match status" value="1"/>
</dbReference>
<keyword evidence="13" id="KW-1185">Reference proteome</keyword>
<dbReference type="SUPFAM" id="SSF64438">
    <property type="entry name" value="CNF1/YfiH-like putative cysteine hydrolases"/>
    <property type="match status" value="1"/>
</dbReference>
<proteinExistence type="inferred from homology"/>
<protein>
    <recommendedName>
        <fullName evidence="11">Purine nucleoside phosphorylase</fullName>
    </recommendedName>
</protein>
<evidence type="ECO:0000256" key="2">
    <source>
        <dbReference type="ARBA" id="ARBA00003215"/>
    </source>
</evidence>
<reference evidence="12 13" key="1">
    <citation type="submission" date="2020-08" db="EMBL/GenBank/DDBJ databases">
        <title>Genome public.</title>
        <authorList>
            <person name="Liu C."/>
            <person name="Sun Q."/>
        </authorList>
    </citation>
    <scope>NUCLEOTIDE SEQUENCE [LARGE SCALE GENOMIC DNA]</scope>
    <source>
        <strain evidence="12 13">NSJ-13</strain>
    </source>
</reference>
<evidence type="ECO:0000256" key="10">
    <source>
        <dbReference type="ARBA" id="ARBA00049893"/>
    </source>
</evidence>
<dbReference type="NCBIfam" id="TIGR00726">
    <property type="entry name" value="peptidoglycan editing factor PgeF"/>
    <property type="match status" value="1"/>
</dbReference>
<evidence type="ECO:0000313" key="12">
    <source>
        <dbReference type="EMBL" id="MBC5683847.1"/>
    </source>
</evidence>
<evidence type="ECO:0000256" key="6">
    <source>
        <dbReference type="ARBA" id="ARBA00022801"/>
    </source>
</evidence>
<name>A0ABR7G8V2_9FIRM</name>
<comment type="function">
    <text evidence="2">Purine nucleoside enzyme that catalyzes the phosphorolysis of adenosine and inosine nucleosides, yielding D-ribose 1-phosphate and the respective free bases, adenine and hypoxanthine. Also catalyzes the phosphorolysis of S-methyl-5'-thioadenosine into adenine and S-methyl-5-thio-alpha-D-ribose 1-phosphate. Also has adenosine deaminase activity.</text>
</comment>
<dbReference type="PANTHER" id="PTHR30616">
    <property type="entry name" value="UNCHARACTERIZED PROTEIN YFIH"/>
    <property type="match status" value="1"/>
</dbReference>
<evidence type="ECO:0000256" key="11">
    <source>
        <dbReference type="RuleBase" id="RU361274"/>
    </source>
</evidence>
<keyword evidence="7" id="KW-0862">Zinc</keyword>
<evidence type="ECO:0000256" key="5">
    <source>
        <dbReference type="ARBA" id="ARBA00022723"/>
    </source>
</evidence>
<dbReference type="RefSeq" id="WP_186865157.1">
    <property type="nucleotide sequence ID" value="NZ_JACOPE010000001.1"/>
</dbReference>
<dbReference type="InterPro" id="IPR038371">
    <property type="entry name" value="Cu_polyphenol_OxRdtase_sf"/>
</dbReference>
<keyword evidence="6" id="KW-0378">Hydrolase</keyword>
<evidence type="ECO:0000256" key="7">
    <source>
        <dbReference type="ARBA" id="ARBA00022833"/>
    </source>
</evidence>
<evidence type="ECO:0000256" key="1">
    <source>
        <dbReference type="ARBA" id="ARBA00000553"/>
    </source>
</evidence>
<evidence type="ECO:0000256" key="3">
    <source>
        <dbReference type="ARBA" id="ARBA00007353"/>
    </source>
</evidence>
<evidence type="ECO:0000256" key="8">
    <source>
        <dbReference type="ARBA" id="ARBA00047989"/>
    </source>
</evidence>
<evidence type="ECO:0000313" key="13">
    <source>
        <dbReference type="Proteomes" id="UP000631576"/>
    </source>
</evidence>
<comment type="catalytic activity">
    <reaction evidence="9">
        <text>adenosine + phosphate = alpha-D-ribose 1-phosphate + adenine</text>
        <dbReference type="Rhea" id="RHEA:27642"/>
        <dbReference type="ChEBI" id="CHEBI:16335"/>
        <dbReference type="ChEBI" id="CHEBI:16708"/>
        <dbReference type="ChEBI" id="CHEBI:43474"/>
        <dbReference type="ChEBI" id="CHEBI:57720"/>
        <dbReference type="EC" id="2.4.2.1"/>
    </reaction>
    <physiologicalReaction direction="left-to-right" evidence="9">
        <dbReference type="Rhea" id="RHEA:27643"/>
    </physiologicalReaction>
</comment>
<dbReference type="Proteomes" id="UP000631576">
    <property type="component" value="Unassembled WGS sequence"/>
</dbReference>
<organism evidence="12 13">
    <name type="scientific">Ruminococcus hominis</name>
    <dbReference type="NCBI Taxonomy" id="2763065"/>
    <lineage>
        <taxon>Bacteria</taxon>
        <taxon>Bacillati</taxon>
        <taxon>Bacillota</taxon>
        <taxon>Clostridia</taxon>
        <taxon>Eubacteriales</taxon>
        <taxon>Oscillospiraceae</taxon>
        <taxon>Ruminococcus</taxon>
    </lineage>
</organism>
<dbReference type="EMBL" id="JACOPE010000001">
    <property type="protein sequence ID" value="MBC5683847.1"/>
    <property type="molecule type" value="Genomic_DNA"/>
</dbReference>